<accession>A0A251R157</accession>
<feature type="compositionally biased region" description="Basic and acidic residues" evidence="1">
    <location>
        <begin position="243"/>
        <end position="252"/>
    </location>
</feature>
<gene>
    <name evidence="2" type="ORF">PRUPE_1G215800</name>
</gene>
<protein>
    <recommendedName>
        <fullName evidence="4">HAT C-terminal dimerisation domain-containing protein</fullName>
    </recommendedName>
</protein>
<dbReference type="PANTHER" id="PTHR46951:SF2">
    <property type="entry name" value="BED-TYPE DOMAIN-CONTAINING PROTEIN"/>
    <property type="match status" value="1"/>
</dbReference>
<dbReference type="Gramene" id="ONI29821">
    <property type="protein sequence ID" value="ONI29821"/>
    <property type="gene ID" value="PRUPE_1G215800"/>
</dbReference>
<evidence type="ECO:0008006" key="4">
    <source>
        <dbReference type="Google" id="ProtNLM"/>
    </source>
</evidence>
<name>A0A251R157_PRUPE</name>
<keyword evidence="3" id="KW-1185">Reference proteome</keyword>
<feature type="compositionally biased region" description="Basic and acidic residues" evidence="1">
    <location>
        <begin position="261"/>
        <end position="273"/>
    </location>
</feature>
<organism evidence="2 3">
    <name type="scientific">Prunus persica</name>
    <name type="common">Peach</name>
    <name type="synonym">Amygdalus persica</name>
    <dbReference type="NCBI Taxonomy" id="3760"/>
    <lineage>
        <taxon>Eukaryota</taxon>
        <taxon>Viridiplantae</taxon>
        <taxon>Streptophyta</taxon>
        <taxon>Embryophyta</taxon>
        <taxon>Tracheophyta</taxon>
        <taxon>Spermatophyta</taxon>
        <taxon>Magnoliopsida</taxon>
        <taxon>eudicotyledons</taxon>
        <taxon>Gunneridae</taxon>
        <taxon>Pentapetalae</taxon>
        <taxon>rosids</taxon>
        <taxon>fabids</taxon>
        <taxon>Rosales</taxon>
        <taxon>Rosaceae</taxon>
        <taxon>Amygdaloideae</taxon>
        <taxon>Amygdaleae</taxon>
        <taxon>Prunus</taxon>
    </lineage>
</organism>
<evidence type="ECO:0000313" key="3">
    <source>
        <dbReference type="Proteomes" id="UP000006882"/>
    </source>
</evidence>
<feature type="region of interest" description="Disordered" evidence="1">
    <location>
        <begin position="243"/>
        <end position="321"/>
    </location>
</feature>
<dbReference type="SUPFAM" id="SSF53098">
    <property type="entry name" value="Ribonuclease H-like"/>
    <property type="match status" value="2"/>
</dbReference>
<evidence type="ECO:0000256" key="1">
    <source>
        <dbReference type="SAM" id="MobiDB-lite"/>
    </source>
</evidence>
<dbReference type="AlphaFoldDB" id="A0A251R157"/>
<proteinExistence type="predicted"/>
<feature type="compositionally biased region" description="Low complexity" evidence="1">
    <location>
        <begin position="274"/>
        <end position="283"/>
    </location>
</feature>
<sequence length="433" mass="49011">MASSSGLSGASVPGGLDVAWKYARPIEGNTHGTIYTFCESTFKSGGITRLKYHLAGFDPHKSVKKCKEVPPDTKNKMRIFYQGDLVRPGATRFATNYITINNILNKKAGLRQLFRSKEWYNSRFSESEEGKIIESRVLDHRLWDAMEGVQSIYEPLYSILRIIDTETASSSACERNWSTFALFHMKQRNRLAYTRLEKIVFCYYNMKLKLHDEEAEMNKVAENDYIDLLDIARVISEDVRSGDTSSFEKDMLGPRQGQRRPLRDDANASRKESSSNSSDNDGGSNVGSGDEDHGCREAGPGIGAIGKQYSKKRSQPINPSEEDMAISFGSMSIGTRPSTNSNESYDGYGYVMSNYSGTSYGAEDDETYYGPTSWVNPNYPIYRRTVGSSRETYMHHVQTWLTNYSGYMTWYDYCMNLDGCSSLFEPHRSFSFM</sequence>
<reference evidence="2 3" key="1">
    <citation type="journal article" date="2013" name="Nat. Genet.">
        <title>The high-quality draft genome of peach (Prunus persica) identifies unique patterns of genetic diversity, domestication and genome evolution.</title>
        <authorList>
            <consortium name="International Peach Genome Initiative"/>
            <person name="Verde I."/>
            <person name="Abbott A.G."/>
            <person name="Scalabrin S."/>
            <person name="Jung S."/>
            <person name="Shu S."/>
            <person name="Marroni F."/>
            <person name="Zhebentyayeva T."/>
            <person name="Dettori M.T."/>
            <person name="Grimwood J."/>
            <person name="Cattonaro F."/>
            <person name="Zuccolo A."/>
            <person name="Rossini L."/>
            <person name="Jenkins J."/>
            <person name="Vendramin E."/>
            <person name="Meisel L.A."/>
            <person name="Decroocq V."/>
            <person name="Sosinski B."/>
            <person name="Prochnik S."/>
            <person name="Mitros T."/>
            <person name="Policriti A."/>
            <person name="Cipriani G."/>
            <person name="Dondini L."/>
            <person name="Ficklin S."/>
            <person name="Goodstein D.M."/>
            <person name="Xuan P."/>
            <person name="Del Fabbro C."/>
            <person name="Aramini V."/>
            <person name="Copetti D."/>
            <person name="Gonzalez S."/>
            <person name="Horner D.S."/>
            <person name="Falchi R."/>
            <person name="Lucas S."/>
            <person name="Mica E."/>
            <person name="Maldonado J."/>
            <person name="Lazzari B."/>
            <person name="Bielenberg D."/>
            <person name="Pirona R."/>
            <person name="Miculan M."/>
            <person name="Barakat A."/>
            <person name="Testolin R."/>
            <person name="Stella A."/>
            <person name="Tartarini S."/>
            <person name="Tonutti P."/>
            <person name="Arus P."/>
            <person name="Orellana A."/>
            <person name="Wells C."/>
            <person name="Main D."/>
            <person name="Vizzotto G."/>
            <person name="Silva H."/>
            <person name="Salamini F."/>
            <person name="Schmutz J."/>
            <person name="Morgante M."/>
            <person name="Rokhsar D.S."/>
        </authorList>
    </citation>
    <scope>NUCLEOTIDE SEQUENCE [LARGE SCALE GENOMIC DNA]</scope>
    <source>
        <strain evidence="3">cv. Nemared</strain>
    </source>
</reference>
<dbReference type="Proteomes" id="UP000006882">
    <property type="component" value="Chromosome G1"/>
</dbReference>
<evidence type="ECO:0000313" key="2">
    <source>
        <dbReference type="EMBL" id="ONI29821.1"/>
    </source>
</evidence>
<dbReference type="InterPro" id="IPR012337">
    <property type="entry name" value="RNaseH-like_sf"/>
</dbReference>
<dbReference type="PANTHER" id="PTHR46951">
    <property type="entry name" value="BED-TYPE DOMAIN-CONTAINING PROTEIN"/>
    <property type="match status" value="1"/>
</dbReference>
<dbReference type="EMBL" id="CM007651">
    <property type="protein sequence ID" value="ONI29821.1"/>
    <property type="molecule type" value="Genomic_DNA"/>
</dbReference>